<organism evidence="2 3">
    <name type="scientific">Janibacter alkaliphilus</name>
    <dbReference type="NCBI Taxonomy" id="1069963"/>
    <lineage>
        <taxon>Bacteria</taxon>
        <taxon>Bacillati</taxon>
        <taxon>Actinomycetota</taxon>
        <taxon>Actinomycetes</taxon>
        <taxon>Micrococcales</taxon>
        <taxon>Intrasporangiaceae</taxon>
        <taxon>Janibacter</taxon>
    </lineage>
</organism>
<accession>A0A852WZN0</accession>
<dbReference type="Proteomes" id="UP000592181">
    <property type="component" value="Unassembled WGS sequence"/>
</dbReference>
<evidence type="ECO:0000313" key="2">
    <source>
        <dbReference type="EMBL" id="NYG36316.1"/>
    </source>
</evidence>
<dbReference type="RefSeq" id="WP_343036948.1">
    <property type="nucleotide sequence ID" value="NZ_JACBZX010000001.1"/>
</dbReference>
<feature type="region of interest" description="Disordered" evidence="1">
    <location>
        <begin position="259"/>
        <end position="317"/>
    </location>
</feature>
<sequence length="377" mass="40596">MGEGASTGAGASAEADVAAASTLVATPPALPALVVGHVVHDRARPLRHRFRNRHHAWLVEVPAGRREPQTVPGRLGAVLGRALRLRAADHLDAGRLGGGLRGDLERWLHRRGVELAPEDQVLLLAQPRVAGYAFNPLSVWWVLRDPAPPHNPLQHPQPPQSTELPRSKCRDHSTYCVVGGSAGEGDEDGEGGGRQVVAVVAEVHNTYGERHAYLLRPDAQGRSSQDKEFYVSPFNDVEGRYEIRTSLTPERVTVSIALHTGDPAPTYGDPAPTYDDPAATSGDPAPTSGDPVGTPEDLDRDPAGGAIRSAPSTEPLFTATVTGRPHAVTPRRVLATLVRQPGGSYRTSALIRAHGVWLWLRRLPVRPRPHHPEDSVR</sequence>
<dbReference type="Pfam" id="PF07103">
    <property type="entry name" value="DUF1365"/>
    <property type="match status" value="2"/>
</dbReference>
<dbReference type="EMBL" id="JACBZX010000001">
    <property type="protein sequence ID" value="NYG36316.1"/>
    <property type="molecule type" value="Genomic_DNA"/>
</dbReference>
<dbReference type="PANTHER" id="PTHR33973:SF4">
    <property type="entry name" value="OS07G0153300 PROTEIN"/>
    <property type="match status" value="1"/>
</dbReference>
<name>A0A852WZN0_9MICO</name>
<reference evidence="2 3" key="1">
    <citation type="submission" date="2020-07" db="EMBL/GenBank/DDBJ databases">
        <title>Sequencing the genomes of 1000 actinobacteria strains.</title>
        <authorList>
            <person name="Klenk H.-P."/>
        </authorList>
    </citation>
    <scope>NUCLEOTIDE SEQUENCE [LARGE SCALE GENOMIC DNA]</scope>
    <source>
        <strain evidence="2 3">DSM 24723</strain>
    </source>
</reference>
<evidence type="ECO:0000313" key="3">
    <source>
        <dbReference type="Proteomes" id="UP000592181"/>
    </source>
</evidence>
<protein>
    <recommendedName>
        <fullName evidence="4">DUF1365 family protein</fullName>
    </recommendedName>
</protein>
<dbReference type="PANTHER" id="PTHR33973">
    <property type="entry name" value="OS07G0153300 PROTEIN"/>
    <property type="match status" value="1"/>
</dbReference>
<gene>
    <name evidence="2" type="ORF">BJY28_000785</name>
</gene>
<evidence type="ECO:0008006" key="4">
    <source>
        <dbReference type="Google" id="ProtNLM"/>
    </source>
</evidence>
<dbReference type="InterPro" id="IPR010775">
    <property type="entry name" value="DUF1365"/>
</dbReference>
<dbReference type="AlphaFoldDB" id="A0A852WZN0"/>
<evidence type="ECO:0000256" key="1">
    <source>
        <dbReference type="SAM" id="MobiDB-lite"/>
    </source>
</evidence>
<comment type="caution">
    <text evidence="2">The sequence shown here is derived from an EMBL/GenBank/DDBJ whole genome shotgun (WGS) entry which is preliminary data.</text>
</comment>
<proteinExistence type="predicted"/>
<keyword evidence="3" id="KW-1185">Reference proteome</keyword>